<dbReference type="STRING" id="1855823.MCCS_13460"/>
<evidence type="ECO:0000313" key="1">
    <source>
        <dbReference type="EMBL" id="ARQ06988.1"/>
    </source>
</evidence>
<dbReference type="Proteomes" id="UP000194154">
    <property type="component" value="Chromosome"/>
</dbReference>
<dbReference type="KEGG" id="mcak:MCCS_13460"/>
<sequence length="202" mass="24018">MNDAYYDHQLNIQTEIYYESYSRGAIHRYEPTEYMHLEKLFLKIKPYICDDDVLVDIGSGMHRVPIFAANQLRIQTKGIEINKQLYLHALKNIKAYSHINEGHIEAINCDILNYEIKAQDSIFFLFNPFSVHIFTKFIDSLLSSIESQRKLLILYYPDASYINYLQYIDEISLLHTIKLEDYDNDKQEMIHIYTINYENKKV</sequence>
<dbReference type="InterPro" id="IPR029063">
    <property type="entry name" value="SAM-dependent_MTases_sf"/>
</dbReference>
<dbReference type="RefSeq" id="WP_086042621.1">
    <property type="nucleotide sequence ID" value="NZ_CBCRZA010000002.1"/>
</dbReference>
<dbReference type="SUPFAM" id="SSF53335">
    <property type="entry name" value="S-adenosyl-L-methionine-dependent methyltransferases"/>
    <property type="match status" value="1"/>
</dbReference>
<accession>A0A1W7ABL2</accession>
<organism evidence="1 2">
    <name type="scientific">Macrococcoides canis</name>
    <dbReference type="NCBI Taxonomy" id="1855823"/>
    <lineage>
        <taxon>Bacteria</taxon>
        <taxon>Bacillati</taxon>
        <taxon>Bacillota</taxon>
        <taxon>Bacilli</taxon>
        <taxon>Bacillales</taxon>
        <taxon>Staphylococcaceae</taxon>
        <taxon>Macrococcoides</taxon>
    </lineage>
</organism>
<dbReference type="EMBL" id="CP021059">
    <property type="protein sequence ID" value="ARQ06988.1"/>
    <property type="molecule type" value="Genomic_DNA"/>
</dbReference>
<dbReference type="GeneID" id="35295468"/>
<proteinExistence type="predicted"/>
<gene>
    <name evidence="1" type="ORF">MCCS_13460</name>
</gene>
<dbReference type="Gene3D" id="3.40.50.150">
    <property type="entry name" value="Vaccinia Virus protein VP39"/>
    <property type="match status" value="1"/>
</dbReference>
<evidence type="ECO:0008006" key="3">
    <source>
        <dbReference type="Google" id="ProtNLM"/>
    </source>
</evidence>
<dbReference type="OrthoDB" id="9780095at2"/>
<name>A0A1W7ABL2_9STAP</name>
<reference evidence="1 2" key="1">
    <citation type="journal article" date="2017" name="Int. J. Syst. Evol. Microbiol.">
        <title>Macrococcus canis sp. nov., a skin bacterium associated with infections in dogs.</title>
        <authorList>
            <person name="Gobeli Brawand S."/>
            <person name="Cotting K."/>
            <person name="Gomez-Sanz E."/>
            <person name="Collaud A."/>
            <person name="Thomann A."/>
            <person name="Brodard I."/>
            <person name="Rodriguez-Campos S."/>
            <person name="Strauss C."/>
            <person name="Perreten V."/>
        </authorList>
    </citation>
    <scope>NUCLEOTIDE SEQUENCE [LARGE SCALE GENOMIC DNA]</scope>
    <source>
        <strain evidence="1 2">KM45013</strain>
    </source>
</reference>
<protein>
    <recommendedName>
        <fullName evidence="3">DOT1 domain-containing protein</fullName>
    </recommendedName>
</protein>
<dbReference type="AlphaFoldDB" id="A0A1W7ABL2"/>
<keyword evidence="2" id="KW-1185">Reference proteome</keyword>
<evidence type="ECO:0000313" key="2">
    <source>
        <dbReference type="Proteomes" id="UP000194154"/>
    </source>
</evidence>